<evidence type="ECO:0000259" key="1">
    <source>
        <dbReference type="Pfam" id="PF16967"/>
    </source>
</evidence>
<reference evidence="2 3" key="1">
    <citation type="submission" date="2018-06" db="EMBL/GenBank/DDBJ databases">
        <authorList>
            <consortium name="Pathogen Informatics"/>
            <person name="Doyle S."/>
        </authorList>
    </citation>
    <scope>NUCLEOTIDE SEQUENCE [LARGE SCALE GENOMIC DNA]</scope>
    <source>
        <strain evidence="2 3">NCTC12120</strain>
    </source>
</reference>
<dbReference type="AlphaFoldDB" id="A0A2X3JBD0"/>
<dbReference type="Pfam" id="PF16967">
    <property type="entry name" value="TcfC"/>
    <property type="match status" value="1"/>
</dbReference>
<dbReference type="Proteomes" id="UP000251197">
    <property type="component" value="Unassembled WGS sequence"/>
</dbReference>
<evidence type="ECO:0000313" key="2">
    <source>
        <dbReference type="EMBL" id="SQC93253.1"/>
    </source>
</evidence>
<evidence type="ECO:0000313" key="3">
    <source>
        <dbReference type="Proteomes" id="UP000251197"/>
    </source>
</evidence>
<protein>
    <submittedName>
        <fullName evidence="2">Fimbrial outer membrane usher protein TcfC</fullName>
    </submittedName>
</protein>
<organism evidence="2 3">
    <name type="scientific">Cedecea neteri</name>
    <dbReference type="NCBI Taxonomy" id="158822"/>
    <lineage>
        <taxon>Bacteria</taxon>
        <taxon>Pseudomonadati</taxon>
        <taxon>Pseudomonadota</taxon>
        <taxon>Gammaproteobacteria</taxon>
        <taxon>Enterobacterales</taxon>
        <taxon>Enterobacteriaceae</taxon>
        <taxon>Cedecea</taxon>
    </lineage>
</organism>
<dbReference type="EMBL" id="UAVU01000010">
    <property type="protein sequence ID" value="SQC93253.1"/>
    <property type="molecule type" value="Genomic_DNA"/>
</dbReference>
<gene>
    <name evidence="2" type="ORF">NCTC12120_06367</name>
</gene>
<name>A0A2X3JBD0_9ENTR</name>
<sequence length="113" mass="12256">MMAGSSDALLKGGDIPALYPLYVTANREGVAEIYRDGTLLNSQPVQPGLQMLDTVPLPSGIYEVEIRIMEDGRESSRVTETINKAHALAYSRAEAALQPVRRAAANAVEQRQT</sequence>
<proteinExistence type="predicted"/>
<dbReference type="InterPro" id="IPR032636">
    <property type="entry name" value="Pilus_assem_E-set-like_dom"/>
</dbReference>
<feature type="domain" description="Pilus assembly protein E-set like" evidence="1">
    <location>
        <begin position="19"/>
        <end position="84"/>
    </location>
</feature>
<accession>A0A2X3JBD0</accession>